<dbReference type="EMBL" id="CAKMRJ010001448">
    <property type="protein sequence ID" value="CAH1424236.1"/>
    <property type="molecule type" value="Genomic_DNA"/>
</dbReference>
<gene>
    <name evidence="2" type="ORF">LVIROSA_LOCUS11458</name>
</gene>
<evidence type="ECO:0000256" key="1">
    <source>
        <dbReference type="SAM" id="MobiDB-lite"/>
    </source>
</evidence>
<reference evidence="2 3" key="1">
    <citation type="submission" date="2022-01" db="EMBL/GenBank/DDBJ databases">
        <authorList>
            <person name="Xiong W."/>
            <person name="Schranz E."/>
        </authorList>
    </citation>
    <scope>NUCLEOTIDE SEQUENCE [LARGE SCALE GENOMIC DNA]</scope>
</reference>
<sequence length="207" mass="23514">MMGFGTSLTSPEGCRRRGGSPVNGWVVGNGVGRRCVERQWKPRTVGGRRSQRFLSKNENGTHTELGQNEGASSNSVFIQVLSFFCRLNFKIFMIGQLLAGLVGHKKRDHFDGESEYSGSFKLLDGGAYFSVFPSKPMVELKHVQSEIDMLEDHKQQLQCLVLFGGKDECKRFYFSYFKISSKIRKFVKANHRYSRIQDEPKRSQASL</sequence>
<dbReference type="AlphaFoldDB" id="A0AAU9MB10"/>
<dbReference type="PANTHER" id="PTHR38160">
    <property type="entry name" value="ZINC FINGER CCCH DOMAIN-CONTAINING PROTEIN 40"/>
    <property type="match status" value="1"/>
</dbReference>
<dbReference type="GO" id="GO:0046872">
    <property type="term" value="F:metal ion binding"/>
    <property type="evidence" value="ECO:0007669"/>
    <property type="project" value="InterPro"/>
</dbReference>
<comment type="caution">
    <text evidence="2">The sequence shown here is derived from an EMBL/GenBank/DDBJ whole genome shotgun (WGS) entry which is preliminary data.</text>
</comment>
<organism evidence="2 3">
    <name type="scientific">Lactuca virosa</name>
    <dbReference type="NCBI Taxonomy" id="75947"/>
    <lineage>
        <taxon>Eukaryota</taxon>
        <taxon>Viridiplantae</taxon>
        <taxon>Streptophyta</taxon>
        <taxon>Embryophyta</taxon>
        <taxon>Tracheophyta</taxon>
        <taxon>Spermatophyta</taxon>
        <taxon>Magnoliopsida</taxon>
        <taxon>eudicotyledons</taxon>
        <taxon>Gunneridae</taxon>
        <taxon>Pentapetalae</taxon>
        <taxon>asterids</taxon>
        <taxon>campanulids</taxon>
        <taxon>Asterales</taxon>
        <taxon>Asteraceae</taxon>
        <taxon>Cichorioideae</taxon>
        <taxon>Cichorieae</taxon>
        <taxon>Lactucinae</taxon>
        <taxon>Lactuca</taxon>
    </lineage>
</organism>
<keyword evidence="3" id="KW-1185">Reference proteome</keyword>
<evidence type="ECO:0000313" key="2">
    <source>
        <dbReference type="EMBL" id="CAH1424236.1"/>
    </source>
</evidence>
<protein>
    <submittedName>
        <fullName evidence="2">Uncharacterized protein</fullName>
    </submittedName>
</protein>
<proteinExistence type="predicted"/>
<accession>A0AAU9MB10</accession>
<feature type="compositionally biased region" description="Polar residues" evidence="1">
    <location>
        <begin position="52"/>
        <end position="68"/>
    </location>
</feature>
<dbReference type="Proteomes" id="UP001157418">
    <property type="component" value="Unassembled WGS sequence"/>
</dbReference>
<evidence type="ECO:0000313" key="3">
    <source>
        <dbReference type="Proteomes" id="UP001157418"/>
    </source>
</evidence>
<name>A0AAU9MB10_9ASTR</name>
<feature type="region of interest" description="Disordered" evidence="1">
    <location>
        <begin position="46"/>
        <end position="68"/>
    </location>
</feature>
<dbReference type="InterPro" id="IPR045868">
    <property type="entry name" value="Znf_C3H13/40"/>
</dbReference>
<dbReference type="PANTHER" id="PTHR38160:SF1">
    <property type="entry name" value="ZINC FINGER CCCH DOMAIN-CONTAINING PROTEIN 40"/>
    <property type="match status" value="1"/>
</dbReference>